<keyword evidence="5" id="KW-0808">Transferase</keyword>
<evidence type="ECO:0000256" key="15">
    <source>
        <dbReference type="ARBA" id="ARBA00023180"/>
    </source>
</evidence>
<sequence length="716" mass="80431">MQIQVNSKKGLTRFHEMNGSQMIFKQISFMLLMILYAPGHSLATPQNFEFASFNNDRIGNVTFVTQDSWYGGQDAQLGSDGAIWLNPDPSLVQTRAAANIGKVAYINPINFKSPKFGMASFSTSFRFKITTTRPYPNCGSGMVFFIAEYVKPPEKSYGRYFGMVSPNALNAERFLAIEFDTHISTTFYDISGSHIGIDINSLESAVVADSSPNSTQPEYYPELFLYNNFTFTTWIDYNSSSNLIQVWMSNSSLIRPSQPILSYKYDLSEVFNETMFVGFSATNNASEDGMEGHVLYSWNFTAYFPLYREPKKFAHGLRIPFIIAGVLLSVILIFCVSFFLWRRKISSSKSHPLVMGPFSGSVTVPSNHSLPYTAHYSLKQLKKATNNFGDSNIIGEGGFSYVYKGILEDGRMIAVKRLKVSLHKDKREAEFISELKVISNIRHRNLLQLEGWCHESEEAILVYKFMSKGSLVQYIYGNMKGSLSSNTRLKILAGIASALEYLHFGLGDCVLHRDVKAANVLLTDEYEPLLGDFGLARLISHGQVDAITMTAAGTTGYIAPEVVFSGRFSDKADVYGFGVLMLEVACGRRAIDNLQLNTEQVRLVEWVWNLHVSNNLLEALDWKMRLEISEFQIEQWRKILHIALMCCNPSPDARPNMRLVCTMIEGDDLSVAEPLTRSRKWEPLPIENWPSASSSATRSSTKHDKSQDTGPMCSSK</sequence>
<reference evidence="20" key="1">
    <citation type="submission" date="2021-08" db="EMBL/GenBank/DDBJ databases">
        <title>WGS assembly of Ceratopteris richardii.</title>
        <authorList>
            <person name="Marchant D.B."/>
            <person name="Chen G."/>
            <person name="Jenkins J."/>
            <person name="Shu S."/>
            <person name="Leebens-Mack J."/>
            <person name="Grimwood J."/>
            <person name="Schmutz J."/>
            <person name="Soltis P."/>
            <person name="Soltis D."/>
            <person name="Chen Z.-H."/>
        </authorList>
    </citation>
    <scope>NUCLEOTIDE SEQUENCE</scope>
    <source>
        <strain evidence="20">Whitten #5841</strain>
        <tissue evidence="20">Leaf</tissue>
    </source>
</reference>
<dbReference type="SUPFAM" id="SSF49899">
    <property type="entry name" value="Concanavalin A-like lectins/glucanases"/>
    <property type="match status" value="1"/>
</dbReference>
<evidence type="ECO:0000256" key="6">
    <source>
        <dbReference type="ARBA" id="ARBA00022692"/>
    </source>
</evidence>
<proteinExistence type="inferred from homology"/>
<comment type="similarity">
    <text evidence="2">In the N-terminal section; belongs to the leguminous lectin family.</text>
</comment>
<dbReference type="InterPro" id="IPR000719">
    <property type="entry name" value="Prot_kinase_dom"/>
</dbReference>
<dbReference type="Gene3D" id="2.60.120.200">
    <property type="match status" value="1"/>
</dbReference>
<evidence type="ECO:0000256" key="11">
    <source>
        <dbReference type="ARBA" id="ARBA00022840"/>
    </source>
</evidence>
<dbReference type="GO" id="GO:0004672">
    <property type="term" value="F:protein kinase activity"/>
    <property type="evidence" value="ECO:0007669"/>
    <property type="project" value="InterPro"/>
</dbReference>
<dbReference type="InterPro" id="IPR001220">
    <property type="entry name" value="Legume_lectin_dom"/>
</dbReference>
<dbReference type="GO" id="GO:0002229">
    <property type="term" value="P:defense response to oomycetes"/>
    <property type="evidence" value="ECO:0007669"/>
    <property type="project" value="UniProtKB-ARBA"/>
</dbReference>
<evidence type="ECO:0000256" key="13">
    <source>
        <dbReference type="ARBA" id="ARBA00023136"/>
    </source>
</evidence>
<feature type="transmembrane region" description="Helical" evidence="18">
    <location>
        <begin position="319"/>
        <end position="341"/>
    </location>
</feature>
<keyword evidence="7" id="KW-0732">Signal</keyword>
<dbReference type="Gene3D" id="1.10.510.10">
    <property type="entry name" value="Transferase(Phosphotransferase) domain 1"/>
    <property type="match status" value="1"/>
</dbReference>
<evidence type="ECO:0000256" key="1">
    <source>
        <dbReference type="ARBA" id="ARBA00004251"/>
    </source>
</evidence>
<dbReference type="FunFam" id="1.10.510.10:FF:000240">
    <property type="entry name" value="Lectin-domain containing receptor kinase A4.3"/>
    <property type="match status" value="1"/>
</dbReference>
<dbReference type="Pfam" id="PF00139">
    <property type="entry name" value="Lectin_legB"/>
    <property type="match status" value="1"/>
</dbReference>
<dbReference type="Gene3D" id="3.30.200.20">
    <property type="entry name" value="Phosphorylase Kinase, domain 1"/>
    <property type="match status" value="1"/>
</dbReference>
<evidence type="ECO:0000259" key="19">
    <source>
        <dbReference type="PROSITE" id="PS50011"/>
    </source>
</evidence>
<dbReference type="OrthoDB" id="1907892at2759"/>
<dbReference type="GO" id="GO:0030246">
    <property type="term" value="F:carbohydrate binding"/>
    <property type="evidence" value="ECO:0007669"/>
    <property type="project" value="UniProtKB-KW"/>
</dbReference>
<evidence type="ECO:0000256" key="18">
    <source>
        <dbReference type="SAM" id="Phobius"/>
    </source>
</evidence>
<evidence type="ECO:0000256" key="14">
    <source>
        <dbReference type="ARBA" id="ARBA00023170"/>
    </source>
</evidence>
<keyword evidence="13 18" id="KW-0472">Membrane</keyword>
<dbReference type="SUPFAM" id="SSF56112">
    <property type="entry name" value="Protein kinase-like (PK-like)"/>
    <property type="match status" value="1"/>
</dbReference>
<comment type="subcellular location">
    <subcellularLocation>
        <location evidence="1">Cell membrane</location>
        <topology evidence="1">Single-pass type I membrane protein</topology>
    </subcellularLocation>
</comment>
<evidence type="ECO:0000256" key="5">
    <source>
        <dbReference type="ARBA" id="ARBA00022679"/>
    </source>
</evidence>
<feature type="domain" description="Protein kinase" evidence="19">
    <location>
        <begin position="388"/>
        <end position="676"/>
    </location>
</feature>
<dbReference type="Proteomes" id="UP000825935">
    <property type="component" value="Chromosome 6"/>
</dbReference>
<evidence type="ECO:0000313" key="21">
    <source>
        <dbReference type="Proteomes" id="UP000825935"/>
    </source>
</evidence>
<keyword evidence="21" id="KW-1185">Reference proteome</keyword>
<evidence type="ECO:0000313" key="20">
    <source>
        <dbReference type="EMBL" id="KAH7434644.1"/>
    </source>
</evidence>
<dbReference type="PROSITE" id="PS00107">
    <property type="entry name" value="PROTEIN_KINASE_ATP"/>
    <property type="match status" value="1"/>
</dbReference>
<dbReference type="GO" id="GO:0005524">
    <property type="term" value="F:ATP binding"/>
    <property type="evidence" value="ECO:0007669"/>
    <property type="project" value="UniProtKB-UniRule"/>
</dbReference>
<dbReference type="InterPro" id="IPR017441">
    <property type="entry name" value="Protein_kinase_ATP_BS"/>
</dbReference>
<keyword evidence="14" id="KW-0675">Receptor</keyword>
<dbReference type="InterPro" id="IPR008271">
    <property type="entry name" value="Ser/Thr_kinase_AS"/>
</dbReference>
<evidence type="ECO:0000256" key="17">
    <source>
        <dbReference type="SAM" id="MobiDB-lite"/>
    </source>
</evidence>
<protein>
    <recommendedName>
        <fullName evidence="19">Protein kinase domain-containing protein</fullName>
    </recommendedName>
</protein>
<evidence type="ECO:0000256" key="12">
    <source>
        <dbReference type="ARBA" id="ARBA00022989"/>
    </source>
</evidence>
<dbReference type="PANTHER" id="PTHR27007">
    <property type="match status" value="1"/>
</dbReference>
<evidence type="ECO:0000256" key="9">
    <source>
        <dbReference type="ARBA" id="ARBA00022741"/>
    </source>
</evidence>
<evidence type="ECO:0000256" key="3">
    <source>
        <dbReference type="ARBA" id="ARBA00010217"/>
    </source>
</evidence>
<dbReference type="PROSITE" id="PS00108">
    <property type="entry name" value="PROTEIN_KINASE_ST"/>
    <property type="match status" value="1"/>
</dbReference>
<keyword evidence="9 16" id="KW-0547">Nucleotide-binding</keyword>
<dbReference type="EMBL" id="CM035411">
    <property type="protein sequence ID" value="KAH7434644.1"/>
    <property type="molecule type" value="Genomic_DNA"/>
</dbReference>
<dbReference type="InterPro" id="IPR011009">
    <property type="entry name" value="Kinase-like_dom_sf"/>
</dbReference>
<evidence type="ECO:0000256" key="8">
    <source>
        <dbReference type="ARBA" id="ARBA00022734"/>
    </source>
</evidence>
<evidence type="ECO:0000256" key="10">
    <source>
        <dbReference type="ARBA" id="ARBA00022777"/>
    </source>
</evidence>
<dbReference type="FunFam" id="3.30.200.20:FF:000015">
    <property type="entry name" value="Somatic embryogenesis receptor kinase 1"/>
    <property type="match status" value="1"/>
</dbReference>
<accession>A0A8T2UMP6</accession>
<dbReference type="GO" id="GO:0005886">
    <property type="term" value="C:plasma membrane"/>
    <property type="evidence" value="ECO:0007669"/>
    <property type="project" value="UniProtKB-SubCell"/>
</dbReference>
<feature type="region of interest" description="Disordered" evidence="17">
    <location>
        <begin position="683"/>
        <end position="716"/>
    </location>
</feature>
<evidence type="ECO:0000256" key="2">
    <source>
        <dbReference type="ARBA" id="ARBA00008536"/>
    </source>
</evidence>
<keyword evidence="15" id="KW-0325">Glycoprotein</keyword>
<comment type="similarity">
    <text evidence="3">In the C-terminal section; belongs to the protein kinase superfamily. Ser/Thr protein kinase family.</text>
</comment>
<name>A0A8T2UMP6_CERRI</name>
<gene>
    <name evidence="20" type="ORF">KP509_06G027600</name>
</gene>
<dbReference type="SMART" id="SM00220">
    <property type="entry name" value="S_TKc"/>
    <property type="match status" value="1"/>
</dbReference>
<dbReference type="InterPro" id="IPR013320">
    <property type="entry name" value="ConA-like_dom_sf"/>
</dbReference>
<keyword evidence="8" id="KW-0430">Lectin</keyword>
<comment type="caution">
    <text evidence="20">The sequence shown here is derived from an EMBL/GenBank/DDBJ whole genome shotgun (WGS) entry which is preliminary data.</text>
</comment>
<evidence type="ECO:0000256" key="4">
    <source>
        <dbReference type="ARBA" id="ARBA00022475"/>
    </source>
</evidence>
<feature type="binding site" evidence="16">
    <location>
        <position position="416"/>
    </location>
    <ligand>
        <name>ATP</name>
        <dbReference type="ChEBI" id="CHEBI:30616"/>
    </ligand>
</feature>
<organism evidence="20 21">
    <name type="scientific">Ceratopteris richardii</name>
    <name type="common">Triangle waterfern</name>
    <dbReference type="NCBI Taxonomy" id="49495"/>
    <lineage>
        <taxon>Eukaryota</taxon>
        <taxon>Viridiplantae</taxon>
        <taxon>Streptophyta</taxon>
        <taxon>Embryophyta</taxon>
        <taxon>Tracheophyta</taxon>
        <taxon>Polypodiopsida</taxon>
        <taxon>Polypodiidae</taxon>
        <taxon>Polypodiales</taxon>
        <taxon>Pteridineae</taxon>
        <taxon>Pteridaceae</taxon>
        <taxon>Parkerioideae</taxon>
        <taxon>Ceratopteris</taxon>
    </lineage>
</organism>
<keyword evidence="11 16" id="KW-0067">ATP-binding</keyword>
<dbReference type="InterPro" id="IPR050528">
    <property type="entry name" value="L-type_Lectin-RKs"/>
</dbReference>
<keyword evidence="4" id="KW-1003">Cell membrane</keyword>
<keyword evidence="10" id="KW-0418">Kinase</keyword>
<keyword evidence="6 18" id="KW-0812">Transmembrane</keyword>
<keyword evidence="12 18" id="KW-1133">Transmembrane helix</keyword>
<dbReference type="CDD" id="cd06899">
    <property type="entry name" value="lectin_legume_LecRK_Arcelin_ConA"/>
    <property type="match status" value="1"/>
</dbReference>
<dbReference type="Pfam" id="PF00069">
    <property type="entry name" value="Pkinase"/>
    <property type="match status" value="1"/>
</dbReference>
<evidence type="ECO:0000256" key="7">
    <source>
        <dbReference type="ARBA" id="ARBA00022729"/>
    </source>
</evidence>
<evidence type="ECO:0000256" key="16">
    <source>
        <dbReference type="PROSITE-ProRule" id="PRU10141"/>
    </source>
</evidence>
<dbReference type="AlphaFoldDB" id="A0A8T2UMP6"/>
<dbReference type="PROSITE" id="PS50011">
    <property type="entry name" value="PROTEIN_KINASE_DOM"/>
    <property type="match status" value="1"/>
</dbReference>